<reference evidence="1 2" key="1">
    <citation type="journal article" date="2015" name="Stand. Genomic Sci.">
        <title>Genomic Encyclopedia of Bacterial and Archaeal Type Strains, Phase III: the genomes of soil and plant-associated and newly described type strains.</title>
        <authorList>
            <person name="Whitman W.B."/>
            <person name="Woyke T."/>
            <person name="Klenk H.P."/>
            <person name="Zhou Y."/>
            <person name="Lilburn T.G."/>
            <person name="Beck B.J."/>
            <person name="De Vos P."/>
            <person name="Vandamme P."/>
            <person name="Eisen J.A."/>
            <person name="Garrity G."/>
            <person name="Hugenholtz P."/>
            <person name="Kyrpides N.C."/>
        </authorList>
    </citation>
    <scope>NUCLEOTIDE SEQUENCE [LARGE SCALE GENOMIC DNA]</scope>
    <source>
        <strain evidence="1 2">CGMCC 1.10115</strain>
    </source>
</reference>
<name>A0A562K6W9_9BACI</name>
<dbReference type="Proteomes" id="UP000318667">
    <property type="component" value="Unassembled WGS sequence"/>
</dbReference>
<proteinExistence type="predicted"/>
<accession>A0A562K6W9</accession>
<sequence length="61" mass="7312">MGNTCRYVVSATGKNGEMYYTHCKDKAELKKWLSEHQEQVNMKDVKIKDKNRHPLLRWLNF</sequence>
<organism evidence="1 2">
    <name type="scientific">Cytobacillus oceanisediminis</name>
    <dbReference type="NCBI Taxonomy" id="665099"/>
    <lineage>
        <taxon>Bacteria</taxon>
        <taxon>Bacillati</taxon>
        <taxon>Bacillota</taxon>
        <taxon>Bacilli</taxon>
        <taxon>Bacillales</taxon>
        <taxon>Bacillaceae</taxon>
        <taxon>Cytobacillus</taxon>
    </lineage>
</organism>
<evidence type="ECO:0000313" key="1">
    <source>
        <dbReference type="EMBL" id="TWH91191.1"/>
    </source>
</evidence>
<dbReference type="AlphaFoldDB" id="A0A562K6W9"/>
<dbReference type="EMBL" id="VLKI01000001">
    <property type="protein sequence ID" value="TWH91191.1"/>
    <property type="molecule type" value="Genomic_DNA"/>
</dbReference>
<keyword evidence="2" id="KW-1185">Reference proteome</keyword>
<comment type="caution">
    <text evidence="1">The sequence shown here is derived from an EMBL/GenBank/DDBJ whole genome shotgun (WGS) entry which is preliminary data.</text>
</comment>
<gene>
    <name evidence="1" type="ORF">IQ19_00646</name>
</gene>
<dbReference type="OrthoDB" id="2885031at2"/>
<protein>
    <submittedName>
        <fullName evidence="1">Uncharacterized protein</fullName>
    </submittedName>
</protein>
<evidence type="ECO:0000313" key="2">
    <source>
        <dbReference type="Proteomes" id="UP000318667"/>
    </source>
</evidence>